<gene>
    <name evidence="1" type="ORF">C7C56_007345</name>
</gene>
<organism evidence="1 2">
    <name type="scientific">Massilia glaciei</name>
    <dbReference type="NCBI Taxonomy" id="1524097"/>
    <lineage>
        <taxon>Bacteria</taxon>
        <taxon>Pseudomonadati</taxon>
        <taxon>Pseudomonadota</taxon>
        <taxon>Betaproteobacteria</taxon>
        <taxon>Burkholderiales</taxon>
        <taxon>Oxalobacteraceae</taxon>
        <taxon>Telluria group</taxon>
        <taxon>Massilia</taxon>
    </lineage>
</organism>
<dbReference type="Pfam" id="PF13689">
    <property type="entry name" value="DUF4154"/>
    <property type="match status" value="1"/>
</dbReference>
<dbReference type="InterPro" id="IPR025293">
    <property type="entry name" value="YfiR/HmsC-like"/>
</dbReference>
<dbReference type="EMBL" id="PXWF02000098">
    <property type="protein sequence ID" value="PWF49287.1"/>
    <property type="molecule type" value="Genomic_DNA"/>
</dbReference>
<reference evidence="1 2" key="1">
    <citation type="submission" date="2018-04" db="EMBL/GenBank/DDBJ databases">
        <title>Massilia violaceinigra sp. nov., a novel purple-pigmented bacterium isolated from Tianshan glacier, Xinjiang, China.</title>
        <authorList>
            <person name="Wang H."/>
        </authorList>
    </citation>
    <scope>NUCLEOTIDE SEQUENCE [LARGE SCALE GENOMIC DNA]</scope>
    <source>
        <strain evidence="1 2">B448-2</strain>
    </source>
</reference>
<dbReference type="Proteomes" id="UP000241421">
    <property type="component" value="Unassembled WGS sequence"/>
</dbReference>
<sequence length="239" mass="26048">MPAHHARKRQFVVANARHSPLWLCFAPRSAAFWRAARARPKNSQPLRRPPRRGLAPLWLRLCLTWALLCAALPGAPALAAPPMMEQQVKAAYLYKFAGFIEWPEGSFARPDSPLVIGVAGNEALAEQLERLVAGHKADGHALVVRRVAPGQPLEGLHILFVGGVERAAAAELLGAARGKSLLTVSDSELAHTLGTMINFVVVEERLRFEVALRHVAPSRLRISARMLAAVRRVQPGDAS</sequence>
<keyword evidence="2" id="KW-1185">Reference proteome</keyword>
<evidence type="ECO:0000313" key="1">
    <source>
        <dbReference type="EMBL" id="PWF49287.1"/>
    </source>
</evidence>
<name>A0A2U2HP56_9BURK</name>
<accession>A0A2U2HP56</accession>
<comment type="caution">
    <text evidence="1">The sequence shown here is derived from an EMBL/GenBank/DDBJ whole genome shotgun (WGS) entry which is preliminary data.</text>
</comment>
<dbReference type="OrthoDB" id="277577at2"/>
<dbReference type="AlphaFoldDB" id="A0A2U2HP56"/>
<evidence type="ECO:0000313" key="2">
    <source>
        <dbReference type="Proteomes" id="UP000241421"/>
    </source>
</evidence>
<proteinExistence type="predicted"/>
<protein>
    <submittedName>
        <fullName evidence="1">YfiR family protein</fullName>
    </submittedName>
</protein>